<feature type="compositionally biased region" description="Basic and acidic residues" evidence="1">
    <location>
        <begin position="32"/>
        <end position="45"/>
    </location>
</feature>
<evidence type="ECO:0000313" key="2">
    <source>
        <dbReference type="EMBL" id="CAH1982680.1"/>
    </source>
</evidence>
<dbReference type="OrthoDB" id="6722614at2759"/>
<dbReference type="EMBL" id="CAKOFQ010006925">
    <property type="protein sequence ID" value="CAH1982680.1"/>
    <property type="molecule type" value="Genomic_DNA"/>
</dbReference>
<feature type="compositionally biased region" description="Acidic residues" evidence="1">
    <location>
        <begin position="7"/>
        <end position="17"/>
    </location>
</feature>
<feature type="compositionally biased region" description="Low complexity" evidence="1">
    <location>
        <begin position="182"/>
        <end position="193"/>
    </location>
</feature>
<sequence>MNWEDSMPQEETEEDSLTESASASGDGGTYKDIQRQADMRGKDSNEIEANTESAAANKEGGIEKSTESNQKHFKAPVGGAKKNKRKAVDMEETNRRMEEAYEIMKQCQNTEPPKTTVCTAYGQLVAKRLETLSEVDRIIVMNEIDNLFFRATMRSMGPQYQSPTSFYSSSMGPRYQSAFPEPASPASFYSSSSDETFHTTPTITSLPQNSATSSAHQPPLAPEIPITHCNDISLLTENYTNL</sequence>
<keyword evidence="3" id="KW-1185">Reference proteome</keyword>
<evidence type="ECO:0000256" key="1">
    <source>
        <dbReference type="SAM" id="MobiDB-lite"/>
    </source>
</evidence>
<evidence type="ECO:0000313" key="3">
    <source>
        <dbReference type="Proteomes" id="UP001152888"/>
    </source>
</evidence>
<dbReference type="AlphaFoldDB" id="A0A9P0PEA8"/>
<feature type="compositionally biased region" description="Polar residues" evidence="1">
    <location>
        <begin position="198"/>
        <end position="216"/>
    </location>
</feature>
<protein>
    <submittedName>
        <fullName evidence="2">Uncharacterized protein</fullName>
    </submittedName>
</protein>
<organism evidence="2 3">
    <name type="scientific">Acanthoscelides obtectus</name>
    <name type="common">Bean weevil</name>
    <name type="synonym">Bruchus obtectus</name>
    <dbReference type="NCBI Taxonomy" id="200917"/>
    <lineage>
        <taxon>Eukaryota</taxon>
        <taxon>Metazoa</taxon>
        <taxon>Ecdysozoa</taxon>
        <taxon>Arthropoda</taxon>
        <taxon>Hexapoda</taxon>
        <taxon>Insecta</taxon>
        <taxon>Pterygota</taxon>
        <taxon>Neoptera</taxon>
        <taxon>Endopterygota</taxon>
        <taxon>Coleoptera</taxon>
        <taxon>Polyphaga</taxon>
        <taxon>Cucujiformia</taxon>
        <taxon>Chrysomeloidea</taxon>
        <taxon>Chrysomelidae</taxon>
        <taxon>Bruchinae</taxon>
        <taxon>Bruchini</taxon>
        <taxon>Acanthoscelides</taxon>
    </lineage>
</organism>
<comment type="caution">
    <text evidence="2">The sequence shown here is derived from an EMBL/GenBank/DDBJ whole genome shotgun (WGS) entry which is preliminary data.</text>
</comment>
<dbReference type="Proteomes" id="UP001152888">
    <property type="component" value="Unassembled WGS sequence"/>
</dbReference>
<proteinExistence type="predicted"/>
<feature type="region of interest" description="Disordered" evidence="1">
    <location>
        <begin position="182"/>
        <end position="224"/>
    </location>
</feature>
<name>A0A9P0PEA8_ACAOB</name>
<reference evidence="2" key="1">
    <citation type="submission" date="2022-03" db="EMBL/GenBank/DDBJ databases">
        <authorList>
            <person name="Sayadi A."/>
        </authorList>
    </citation>
    <scope>NUCLEOTIDE SEQUENCE</scope>
</reference>
<feature type="compositionally biased region" description="Basic and acidic residues" evidence="1">
    <location>
        <begin position="60"/>
        <end position="70"/>
    </location>
</feature>
<gene>
    <name evidence="2" type="ORF">ACAOBT_LOCUS15147</name>
</gene>
<feature type="region of interest" description="Disordered" evidence="1">
    <location>
        <begin position="1"/>
        <end position="91"/>
    </location>
</feature>
<accession>A0A9P0PEA8</accession>